<reference evidence="2" key="1">
    <citation type="journal article" date="2008" name="Nat. Genet.">
        <title>The Pristionchus pacificus genome provides a unique perspective on nematode lifestyle and parasitism.</title>
        <authorList>
            <person name="Dieterich C."/>
            <person name="Clifton S.W."/>
            <person name="Schuster L.N."/>
            <person name="Chinwalla A."/>
            <person name="Delehaunty K."/>
            <person name="Dinkelacker I."/>
            <person name="Fulton L."/>
            <person name="Fulton R."/>
            <person name="Godfrey J."/>
            <person name="Minx P."/>
            <person name="Mitreva M."/>
            <person name="Roeseler W."/>
            <person name="Tian H."/>
            <person name="Witte H."/>
            <person name="Yang S.P."/>
            <person name="Wilson R.K."/>
            <person name="Sommer R.J."/>
        </authorList>
    </citation>
    <scope>NUCLEOTIDE SEQUENCE [LARGE SCALE GENOMIC DNA]</scope>
    <source>
        <strain evidence="2">PS312</strain>
    </source>
</reference>
<dbReference type="GO" id="GO:0005112">
    <property type="term" value="F:Notch binding"/>
    <property type="evidence" value="ECO:0000318"/>
    <property type="project" value="GO_Central"/>
</dbReference>
<keyword evidence="2" id="KW-1185">Reference proteome</keyword>
<organism evidence="1 2">
    <name type="scientific">Pristionchus pacificus</name>
    <name type="common">Parasitic nematode worm</name>
    <dbReference type="NCBI Taxonomy" id="54126"/>
    <lineage>
        <taxon>Eukaryota</taxon>
        <taxon>Metazoa</taxon>
        <taxon>Ecdysozoa</taxon>
        <taxon>Nematoda</taxon>
        <taxon>Chromadorea</taxon>
        <taxon>Rhabditida</taxon>
        <taxon>Rhabditina</taxon>
        <taxon>Diplogasteromorpha</taxon>
        <taxon>Diplogasteroidea</taxon>
        <taxon>Neodiplogasteridae</taxon>
        <taxon>Pristionchus</taxon>
    </lineage>
</organism>
<sequence>MHLTTIVLASVAALGYSSPFREQRSISDFCDRHASLYERYCAGRLSDFDASSRSKLERFCAEFEDSCSTPNEYQANLVVPPPLPKSSSINFDLPIPAKKTKVVPGKFAHGLTPELVATCTPECTEPHCTTACKCANTHPKVHGMCNPPATADLVDVCARWYAKCTLFQPLAYY</sequence>
<dbReference type="GO" id="GO:0005615">
    <property type="term" value="C:extracellular space"/>
    <property type="evidence" value="ECO:0000318"/>
    <property type="project" value="GO_Central"/>
</dbReference>
<name>A0A2A6CE86_PRIPA</name>
<dbReference type="GO" id="GO:0045747">
    <property type="term" value="P:positive regulation of Notch signaling pathway"/>
    <property type="evidence" value="ECO:0000318"/>
    <property type="project" value="GO_Central"/>
</dbReference>
<dbReference type="OrthoDB" id="5774669at2759"/>
<accession>A0A2A6CE86</accession>
<reference evidence="1" key="2">
    <citation type="submission" date="2022-06" db="UniProtKB">
        <authorList>
            <consortium name="EnsemblMetazoa"/>
        </authorList>
    </citation>
    <scope>IDENTIFICATION</scope>
    <source>
        <strain evidence="1">PS312</strain>
    </source>
</reference>
<evidence type="ECO:0000313" key="1">
    <source>
        <dbReference type="EnsemblMetazoa" id="PPA02971.1"/>
    </source>
</evidence>
<evidence type="ECO:0000313" key="2">
    <source>
        <dbReference type="Proteomes" id="UP000005239"/>
    </source>
</evidence>
<accession>A0A8R1U3D4</accession>
<gene>
    <name evidence="1" type="primary">WBGene00092525</name>
</gene>
<dbReference type="EnsemblMetazoa" id="PPA02971.1">
    <property type="protein sequence ID" value="PPA02971.1"/>
    <property type="gene ID" value="WBGene00092525"/>
</dbReference>
<dbReference type="AlphaFoldDB" id="A0A2A6CE86"/>
<dbReference type="PANTHER" id="PTHR35015">
    <property type="entry name" value="PROTEIN CBR-OSM-7-RELATED"/>
    <property type="match status" value="1"/>
</dbReference>
<protein>
    <submittedName>
        <fullName evidence="1">Uncharacterized protein</fullName>
    </submittedName>
</protein>
<proteinExistence type="predicted"/>
<dbReference type="PANTHER" id="PTHR35015:SF1">
    <property type="entry name" value="NOTCH LIGAND OSM-11"/>
    <property type="match status" value="1"/>
</dbReference>
<dbReference type="Proteomes" id="UP000005239">
    <property type="component" value="Unassembled WGS sequence"/>
</dbReference>
<dbReference type="InterPro" id="IPR053124">
    <property type="entry name" value="Notch_signaling_modulators"/>
</dbReference>